<dbReference type="SUPFAM" id="SSF48208">
    <property type="entry name" value="Six-hairpin glycosidases"/>
    <property type="match status" value="1"/>
</dbReference>
<dbReference type="Gene3D" id="1.50.10.10">
    <property type="match status" value="1"/>
</dbReference>
<dbReference type="InterPro" id="IPR013737">
    <property type="entry name" value="Bac_rhamnosid_N"/>
</dbReference>
<dbReference type="EMBL" id="NIHS01000032">
    <property type="protein sequence ID" value="PLT70765.1"/>
    <property type="molecule type" value="Genomic_DNA"/>
</dbReference>
<dbReference type="RefSeq" id="WP_101871315.1">
    <property type="nucleotide sequence ID" value="NZ_NIHS01000032.1"/>
</dbReference>
<evidence type="ECO:0000256" key="2">
    <source>
        <dbReference type="ARBA" id="ARBA00012652"/>
    </source>
</evidence>
<dbReference type="InterPro" id="IPR012341">
    <property type="entry name" value="6hp_glycosidase-like_sf"/>
</dbReference>
<evidence type="ECO:0000256" key="3">
    <source>
        <dbReference type="ARBA" id="ARBA00022801"/>
    </source>
</evidence>
<evidence type="ECO:0000259" key="6">
    <source>
        <dbReference type="Pfam" id="PF17389"/>
    </source>
</evidence>
<evidence type="ECO:0000313" key="9">
    <source>
        <dbReference type="Proteomes" id="UP000234891"/>
    </source>
</evidence>
<evidence type="ECO:0000259" key="4">
    <source>
        <dbReference type="Pfam" id="PF05592"/>
    </source>
</evidence>
<accession>A0A2N5P6U5</accession>
<dbReference type="Pfam" id="PF25788">
    <property type="entry name" value="Ig_Rha78A_N"/>
    <property type="match status" value="1"/>
</dbReference>
<dbReference type="InterPro" id="IPR035398">
    <property type="entry name" value="Bac_rhamnosid_C"/>
</dbReference>
<dbReference type="Pfam" id="PF17390">
    <property type="entry name" value="Bac_rhamnosid_C"/>
    <property type="match status" value="1"/>
</dbReference>
<comment type="caution">
    <text evidence="8">The sequence shown here is derived from an EMBL/GenBank/DDBJ whole genome shotgun (WGS) entry which is preliminary data.</text>
</comment>
<dbReference type="InterPro" id="IPR008928">
    <property type="entry name" value="6-hairpin_glycosidase_sf"/>
</dbReference>
<reference evidence="8 9" key="1">
    <citation type="journal article" date="2017" name="Genome Med.">
        <title>A novel Ruminococcus gnavus clade enriched in inflammatory bowel disease patients.</title>
        <authorList>
            <person name="Hall A.B."/>
            <person name="Yassour M."/>
            <person name="Sauk J."/>
            <person name="Garner A."/>
            <person name="Jiang X."/>
            <person name="Arthur T."/>
            <person name="Lagoudas G.K."/>
            <person name="Vatanen T."/>
            <person name="Fornelos N."/>
            <person name="Wilson R."/>
            <person name="Bertha M."/>
            <person name="Cohen M."/>
            <person name="Garber J."/>
            <person name="Khalili H."/>
            <person name="Gevers D."/>
            <person name="Ananthakrishnan A.N."/>
            <person name="Kugathasan S."/>
            <person name="Lander E.S."/>
            <person name="Blainey P."/>
            <person name="Vlamakis H."/>
            <person name="Xavier R.J."/>
            <person name="Huttenhower C."/>
        </authorList>
    </citation>
    <scope>NUCLEOTIDE SEQUENCE [LARGE SCALE GENOMIC DNA]</scope>
    <source>
        <strain evidence="8 9">RJX1124</strain>
    </source>
</reference>
<dbReference type="InterPro" id="IPR016007">
    <property type="entry name" value="Alpha_rhamnosid"/>
</dbReference>
<dbReference type="InterPro" id="IPR013783">
    <property type="entry name" value="Ig-like_fold"/>
</dbReference>
<dbReference type="Pfam" id="PF05592">
    <property type="entry name" value="Bac_rhamnosid"/>
    <property type="match status" value="1"/>
</dbReference>
<feature type="domain" description="Alpha-L-rhamnosidase C-terminal" evidence="7">
    <location>
        <begin position="807"/>
        <end position="867"/>
    </location>
</feature>
<comment type="catalytic activity">
    <reaction evidence="1">
        <text>Hydrolysis of terminal non-reducing alpha-L-rhamnose residues in alpha-L-rhamnosides.</text>
        <dbReference type="EC" id="3.2.1.40"/>
    </reaction>
</comment>
<gene>
    <name evidence="8" type="ORF">CDL26_13910</name>
</gene>
<organism evidence="8 9">
    <name type="scientific">Mediterraneibacter gnavus</name>
    <name type="common">Ruminococcus gnavus</name>
    <dbReference type="NCBI Taxonomy" id="33038"/>
    <lineage>
        <taxon>Bacteria</taxon>
        <taxon>Bacillati</taxon>
        <taxon>Bacillota</taxon>
        <taxon>Clostridia</taxon>
        <taxon>Lachnospirales</taxon>
        <taxon>Lachnospiraceae</taxon>
        <taxon>Mediterraneibacter</taxon>
    </lineage>
</organism>
<proteinExistence type="predicted"/>
<evidence type="ECO:0000313" key="8">
    <source>
        <dbReference type="EMBL" id="PLT70765.1"/>
    </source>
</evidence>
<feature type="domain" description="Alpha-L-rhamnosidase six-hairpin glycosidase" evidence="6">
    <location>
        <begin position="433"/>
        <end position="798"/>
    </location>
</feature>
<sequence>MKMKGKETENRMKIRNLQVNHLTKPVGISGKNLRLSWNLEGGKKQNGFEVTVQDTEGNVLEIVEEESNAMVCILKKEIPSRTKVKICVKVWDEEKKESEPAGITVVTGINKEEWNAKWIDPELEDKKKENRRASYLRKRFSLTRKQMETAEQQGAYIYATCHGIMNLFINGEEITNHQFMPGTQQYDKRLMIETLEVTRFLREGENEIMVSLGDGWYRGAMGFSQNKNIYGTDLALLLQFEIAREPIVVSDETWTATQDGPIGENDFMAGEVYDARKEFPMEHGLMEDCGERFHLVKVQNYGMKQLIPVDTVPVTPHETLFAKQIITPAGEVVLDFGQNIVGYVSFEFDEQEGKKLTLIHGEVLDGKGNFTIENFQNKAVPTKQQIDYICREGRNKYHPTKTYMGFRYVKVEADFEIDPAAFRAVAVYSDIRTTAEFSCGISEVNQLFQNALWSMKGNFIDVPTDCPTREKSGYSGDCQAYIHTAMYLMDCYPVYAKWIREQAAGQYKDGVVPQIAPKANTPGKKEKIGGVLTTDGGIGWSDSFEIVPYRLMKRYGDDALVRENYEAMKRWTAYEIKRAQKTRFCNCRLLPRKYRKYMIDTEWMWGEWLEPGQDVNYMSDIVMKGDPEVGTAFYYMNLNYMAQMAEILGEDEDQQYYKKLAEKVKAAYRTVYLENGSVKEKTRQCRYVRPIAHDLLSEKEKTKAASELAKMIERNENHLNTGFLTTHELSRSLSQYGQNRKAYDLLLQEEKPGWLFAVTKGCTTIPESWDCYDEEGNPHDSFNHYSYGAVAGWLMDCVCGINVSDGKIVIQPYPDERLRFAAAAYDSPYGKIVSEWKYEEGKVKYHVEIPTNMCAEILIDGREKMRVEAGVYEL</sequence>
<dbReference type="Gene3D" id="2.60.120.260">
    <property type="entry name" value="Galactose-binding domain-like"/>
    <property type="match status" value="2"/>
</dbReference>
<keyword evidence="3" id="KW-0378">Hydrolase</keyword>
<dbReference type="GO" id="GO:0030596">
    <property type="term" value="F:alpha-L-rhamnosidase activity"/>
    <property type="evidence" value="ECO:0007669"/>
    <property type="project" value="UniProtKB-EC"/>
</dbReference>
<dbReference type="InterPro" id="IPR035396">
    <property type="entry name" value="Bac_rhamnosid6H"/>
</dbReference>
<evidence type="ECO:0000259" key="5">
    <source>
        <dbReference type="Pfam" id="PF08531"/>
    </source>
</evidence>
<dbReference type="EC" id="3.2.1.40" evidence="2"/>
<evidence type="ECO:0000256" key="1">
    <source>
        <dbReference type="ARBA" id="ARBA00001445"/>
    </source>
</evidence>
<evidence type="ECO:0000259" key="7">
    <source>
        <dbReference type="Pfam" id="PF17390"/>
    </source>
</evidence>
<dbReference type="InterPro" id="IPR008902">
    <property type="entry name" value="Rhamnosid_concanavalin"/>
</dbReference>
<dbReference type="PANTHER" id="PTHR33307:SF6">
    <property type="entry name" value="ALPHA-RHAMNOSIDASE (EUROFUNG)-RELATED"/>
    <property type="match status" value="1"/>
</dbReference>
<dbReference type="Proteomes" id="UP000234891">
    <property type="component" value="Unassembled WGS sequence"/>
</dbReference>
<protein>
    <recommendedName>
        <fullName evidence="2">alpha-L-rhamnosidase</fullName>
        <ecNumber evidence="2">3.2.1.40</ecNumber>
    </recommendedName>
</protein>
<dbReference type="Pfam" id="PF08531">
    <property type="entry name" value="Bac_rhamnosid_N"/>
    <property type="match status" value="1"/>
</dbReference>
<dbReference type="AlphaFoldDB" id="A0A2N5P6U5"/>
<dbReference type="PANTHER" id="PTHR33307">
    <property type="entry name" value="ALPHA-RHAMNOSIDASE (EUROFUNG)"/>
    <property type="match status" value="1"/>
</dbReference>
<feature type="domain" description="Alpha-L-rhamnosidase concanavalin-like" evidence="4">
    <location>
        <begin position="327"/>
        <end position="414"/>
    </location>
</feature>
<dbReference type="Pfam" id="PF17389">
    <property type="entry name" value="Bac_rhamnosid6H"/>
    <property type="match status" value="1"/>
</dbReference>
<dbReference type="Gene3D" id="2.60.40.10">
    <property type="entry name" value="Immunoglobulins"/>
    <property type="match status" value="1"/>
</dbReference>
<dbReference type="Gene3D" id="2.60.420.10">
    <property type="entry name" value="Maltose phosphorylase, domain 3"/>
    <property type="match status" value="1"/>
</dbReference>
<dbReference type="GO" id="GO:0005975">
    <property type="term" value="P:carbohydrate metabolic process"/>
    <property type="evidence" value="ECO:0007669"/>
    <property type="project" value="InterPro"/>
</dbReference>
<name>A0A2N5P6U5_MEDGN</name>
<feature type="domain" description="Bacterial alpha-L-rhamnosidase N-terminal" evidence="5">
    <location>
        <begin position="154"/>
        <end position="314"/>
    </location>
</feature>